<dbReference type="SUPFAM" id="SSF48403">
    <property type="entry name" value="Ankyrin repeat"/>
    <property type="match status" value="1"/>
</dbReference>
<evidence type="ECO:0000256" key="9">
    <source>
        <dbReference type="ARBA" id="ARBA00023303"/>
    </source>
</evidence>
<dbReference type="InterPro" id="IPR002153">
    <property type="entry name" value="TRPC_channel"/>
</dbReference>
<evidence type="ECO:0000256" key="8">
    <source>
        <dbReference type="ARBA" id="ARBA00023136"/>
    </source>
</evidence>
<dbReference type="OrthoDB" id="2373987at2759"/>
<evidence type="ECO:0000313" key="15">
    <source>
        <dbReference type="Proteomes" id="UP001152320"/>
    </source>
</evidence>
<dbReference type="PANTHER" id="PTHR10117">
    <property type="entry name" value="TRANSIENT RECEPTOR POTENTIAL CHANNEL"/>
    <property type="match status" value="1"/>
</dbReference>
<evidence type="ECO:0000256" key="2">
    <source>
        <dbReference type="ARBA" id="ARBA00022448"/>
    </source>
</evidence>
<dbReference type="InterPro" id="IPR036770">
    <property type="entry name" value="Ankyrin_rpt-contain_sf"/>
</dbReference>
<evidence type="ECO:0000256" key="10">
    <source>
        <dbReference type="PROSITE-ProRule" id="PRU00023"/>
    </source>
</evidence>
<feature type="transmembrane region" description="Helical" evidence="12">
    <location>
        <begin position="371"/>
        <end position="390"/>
    </location>
</feature>
<dbReference type="GO" id="GO:0051480">
    <property type="term" value="P:regulation of cytosolic calcium ion concentration"/>
    <property type="evidence" value="ECO:0007669"/>
    <property type="project" value="TreeGrafter"/>
</dbReference>
<dbReference type="PANTHER" id="PTHR10117:SF80">
    <property type="entry name" value="TRANSIENT-RECEPTOR-POTENTIAL-LIKE PROTEIN"/>
    <property type="match status" value="1"/>
</dbReference>
<dbReference type="Gene3D" id="1.25.40.20">
    <property type="entry name" value="Ankyrin repeat-containing domain"/>
    <property type="match status" value="1"/>
</dbReference>
<keyword evidence="5 12" id="KW-1133">Transmembrane helix</keyword>
<feature type="region of interest" description="Disordered" evidence="11">
    <location>
        <begin position="848"/>
        <end position="890"/>
    </location>
</feature>
<dbReference type="Proteomes" id="UP001152320">
    <property type="component" value="Chromosome 15"/>
</dbReference>
<evidence type="ECO:0000256" key="7">
    <source>
        <dbReference type="ARBA" id="ARBA00023065"/>
    </source>
</evidence>
<dbReference type="EMBL" id="JAIZAY010000015">
    <property type="protein sequence ID" value="KAJ8028176.1"/>
    <property type="molecule type" value="Genomic_DNA"/>
</dbReference>
<gene>
    <name evidence="14" type="ORF">HOLleu_30343</name>
</gene>
<keyword evidence="6 10" id="KW-0040">ANK repeat</keyword>
<sequence length="1053" mass="119892">MDYSSTTNLTEKVPTISGMTSFHAPRQMGNGDLAPSLIAGISSIPMQLFSEGNKITDKERHFLEAAEKGDKASVERCLLPPDPVNVNVTNLLGRSALQMAVDNENIEIVELLLAQTGIDIGDALLQAIREGVYRMVEMMVNHPSISRQMLGEGWSSAYRSKRKESSDYSPDISPVILAAHCNQFEILQLLLTRGATINKPHSVVCVCVNCSEKQKEDSLRYSLDRINCFRALASPAWISLTNSDPILAAFKLSWELHMLSIKENEFKDIFTTLEAQTKLYAVDLLEQCRTTEEVIAVLNKESDEDDQFSNDRIEEGQIALTRFKLALKYDQKQVTTPSATFPSHPHAQQLLASIWYDGFPGWRRRHLVTKVVICFGLSCLLPFMAIYYLILPRSKIGQLMRSPFMKFMNHSASFIFFLGLLVYASIHSIPCHLDKRGRGLDWVEATIMVFAFGMIWAECKQLWEEGLKAYIRQWWNWLDFIMLSLYLTTFTLRFATMYLVQTGRDGYNSDDPRREWPKDDPTLLAEGIFSIANVFSFARIIFLFQVNPYLGPLQISLGCMLIDIFKFLLIFFLVLLSFACGMNKLYSNDAHTVFDKDCYSNTTVDAASCNEQTGKEFAGLTSAIRSLIWALVGLINRDVITNRDPSIAVFGEILFLSYQLVAIIVLINMLIAMMSSSFQNIENHADVEWKFARSKLWMSYFDEGSTLPPPLNLVISPKSMYSCYQHLKKLLCSRMIKSRKMSKISKRDSLNGTFKHTDSSQPSTVTPDLRYQDVMKRLVSRYIHLYKAKQKADGVNEDDLNEIKQDISSLRYELREDRKREEARGKLHFDDIKKDIVNALQVKEMRRDKMTLSSTNRGDSFPLRRNDAIDTDSTSTGSDSRKSPRMVRSASNIKRVKQSYSVDPTMDYQQKFTDGFKRNMSPVSPSNVSRLSTEQYISKRDLEEMKRDIVGSLTEEIHRSLSTNIPPPRPLQPRTTHSYHPHVFVERSDSPLPPTPPPKPKNFRPIHSNIDVDIHGIRQRASSPGIRYHLSPGPPMYDTTSDPNDGSHSFTQL</sequence>
<dbReference type="NCBIfam" id="TIGR00870">
    <property type="entry name" value="trp"/>
    <property type="match status" value="1"/>
</dbReference>
<name>A0A9Q1BKE4_HOLLE</name>
<keyword evidence="15" id="KW-1185">Reference proteome</keyword>
<evidence type="ECO:0000313" key="14">
    <source>
        <dbReference type="EMBL" id="KAJ8028176.1"/>
    </source>
</evidence>
<comment type="subcellular location">
    <subcellularLocation>
        <location evidence="1">Membrane</location>
        <topology evidence="1">Multi-pass membrane protein</topology>
    </subcellularLocation>
</comment>
<evidence type="ECO:0000256" key="6">
    <source>
        <dbReference type="ARBA" id="ARBA00023043"/>
    </source>
</evidence>
<dbReference type="SMART" id="SM00248">
    <property type="entry name" value="ANK"/>
    <property type="match status" value="2"/>
</dbReference>
<evidence type="ECO:0000256" key="12">
    <source>
        <dbReference type="SAM" id="Phobius"/>
    </source>
</evidence>
<dbReference type="InterPro" id="IPR005821">
    <property type="entry name" value="Ion_trans_dom"/>
</dbReference>
<dbReference type="Pfam" id="PF08344">
    <property type="entry name" value="TRP_2"/>
    <property type="match status" value="1"/>
</dbReference>
<evidence type="ECO:0000256" key="5">
    <source>
        <dbReference type="ARBA" id="ARBA00022989"/>
    </source>
</evidence>
<keyword evidence="3 12" id="KW-0812">Transmembrane</keyword>
<feature type="transmembrane region" description="Helical" evidence="12">
    <location>
        <begin position="647"/>
        <end position="671"/>
    </location>
</feature>
<evidence type="ECO:0000256" key="4">
    <source>
        <dbReference type="ARBA" id="ARBA00022737"/>
    </source>
</evidence>
<dbReference type="GO" id="GO:0007338">
    <property type="term" value="P:single fertilization"/>
    <property type="evidence" value="ECO:0007669"/>
    <property type="project" value="TreeGrafter"/>
</dbReference>
<keyword evidence="4" id="KW-0677">Repeat</keyword>
<dbReference type="InterPro" id="IPR013555">
    <property type="entry name" value="TRP_dom"/>
</dbReference>
<evidence type="ECO:0000256" key="3">
    <source>
        <dbReference type="ARBA" id="ARBA00022692"/>
    </source>
</evidence>
<dbReference type="PROSITE" id="PS50088">
    <property type="entry name" value="ANK_REPEAT"/>
    <property type="match status" value="1"/>
</dbReference>
<organism evidence="14 15">
    <name type="scientific">Holothuria leucospilota</name>
    <name type="common">Black long sea cucumber</name>
    <name type="synonym">Mertensiothuria leucospilota</name>
    <dbReference type="NCBI Taxonomy" id="206669"/>
    <lineage>
        <taxon>Eukaryota</taxon>
        <taxon>Metazoa</taxon>
        <taxon>Echinodermata</taxon>
        <taxon>Eleutherozoa</taxon>
        <taxon>Echinozoa</taxon>
        <taxon>Holothuroidea</taxon>
        <taxon>Aspidochirotacea</taxon>
        <taxon>Aspidochirotida</taxon>
        <taxon>Holothuriidae</taxon>
        <taxon>Holothuria</taxon>
    </lineage>
</organism>
<feature type="transmembrane region" description="Helical" evidence="12">
    <location>
        <begin position="555"/>
        <end position="578"/>
    </location>
</feature>
<dbReference type="PRINTS" id="PR01097">
    <property type="entry name" value="TRNSRECEPTRP"/>
</dbReference>
<feature type="region of interest" description="Disordered" evidence="11">
    <location>
        <begin position="1024"/>
        <end position="1053"/>
    </location>
</feature>
<evidence type="ECO:0000259" key="13">
    <source>
        <dbReference type="SMART" id="SM01420"/>
    </source>
</evidence>
<keyword evidence="2" id="KW-0813">Transport</keyword>
<dbReference type="AlphaFoldDB" id="A0A9Q1BKE4"/>
<keyword evidence="8 12" id="KW-0472">Membrane</keyword>
<keyword evidence="7" id="KW-0406">Ion transport</keyword>
<feature type="domain" description="Transient receptor ion channel" evidence="13">
    <location>
        <begin position="205"/>
        <end position="267"/>
    </location>
</feature>
<feature type="compositionally biased region" description="Polar residues" evidence="11">
    <location>
        <begin position="1038"/>
        <end position="1053"/>
    </location>
</feature>
<accession>A0A9Q1BKE4</accession>
<feature type="transmembrane region" description="Helical" evidence="12">
    <location>
        <begin position="477"/>
        <end position="500"/>
    </location>
</feature>
<reference evidence="14" key="1">
    <citation type="submission" date="2021-10" db="EMBL/GenBank/DDBJ databases">
        <title>Tropical sea cucumber genome reveals ecological adaptation and Cuvierian tubules defense mechanism.</title>
        <authorList>
            <person name="Chen T."/>
        </authorList>
    </citation>
    <scope>NUCLEOTIDE SEQUENCE</scope>
    <source>
        <strain evidence="14">Nanhai2018</strain>
        <tissue evidence="14">Muscle</tissue>
    </source>
</reference>
<feature type="compositionally biased region" description="Pro residues" evidence="11">
    <location>
        <begin position="991"/>
        <end position="1000"/>
    </location>
</feature>
<comment type="caution">
    <text evidence="14">The sequence shown here is derived from an EMBL/GenBank/DDBJ whole genome shotgun (WGS) entry which is preliminary data.</text>
</comment>
<dbReference type="SMART" id="SM01420">
    <property type="entry name" value="TRP_2"/>
    <property type="match status" value="1"/>
</dbReference>
<evidence type="ECO:0000256" key="1">
    <source>
        <dbReference type="ARBA" id="ARBA00004141"/>
    </source>
</evidence>
<dbReference type="GO" id="GO:0015279">
    <property type="term" value="F:store-operated calcium channel activity"/>
    <property type="evidence" value="ECO:0007669"/>
    <property type="project" value="TreeGrafter"/>
</dbReference>
<dbReference type="GO" id="GO:0005886">
    <property type="term" value="C:plasma membrane"/>
    <property type="evidence" value="ECO:0007669"/>
    <property type="project" value="TreeGrafter"/>
</dbReference>
<dbReference type="Pfam" id="PF12796">
    <property type="entry name" value="Ank_2"/>
    <property type="match status" value="1"/>
</dbReference>
<feature type="transmembrane region" description="Helical" evidence="12">
    <location>
        <begin position="410"/>
        <end position="427"/>
    </location>
</feature>
<dbReference type="GO" id="GO:0034703">
    <property type="term" value="C:cation channel complex"/>
    <property type="evidence" value="ECO:0007669"/>
    <property type="project" value="TreeGrafter"/>
</dbReference>
<dbReference type="InterPro" id="IPR002110">
    <property type="entry name" value="Ankyrin_rpt"/>
</dbReference>
<evidence type="ECO:0000256" key="11">
    <source>
        <dbReference type="SAM" id="MobiDB-lite"/>
    </source>
</evidence>
<dbReference type="GO" id="GO:0070679">
    <property type="term" value="F:inositol 1,4,5 trisphosphate binding"/>
    <property type="evidence" value="ECO:0007669"/>
    <property type="project" value="TreeGrafter"/>
</dbReference>
<proteinExistence type="predicted"/>
<keyword evidence="9" id="KW-0407">Ion channel</keyword>
<feature type="transmembrane region" description="Helical" evidence="12">
    <location>
        <begin position="617"/>
        <end position="635"/>
    </location>
</feature>
<feature type="repeat" description="ANK" evidence="10">
    <location>
        <begin position="170"/>
        <end position="202"/>
    </location>
</feature>
<feature type="transmembrane region" description="Helical" evidence="12">
    <location>
        <begin position="439"/>
        <end position="457"/>
    </location>
</feature>
<feature type="transmembrane region" description="Helical" evidence="12">
    <location>
        <begin position="521"/>
        <end position="543"/>
    </location>
</feature>
<feature type="region of interest" description="Disordered" evidence="11">
    <location>
        <begin position="986"/>
        <end position="1007"/>
    </location>
</feature>
<dbReference type="Pfam" id="PF00520">
    <property type="entry name" value="Ion_trans"/>
    <property type="match status" value="1"/>
</dbReference>
<protein>
    <submittedName>
        <fullName evidence="14">Transient-receptor-potential-like protein</fullName>
    </submittedName>
</protein>